<feature type="transmembrane region" description="Helical" evidence="1">
    <location>
        <begin position="185"/>
        <end position="203"/>
    </location>
</feature>
<feature type="transmembrane region" description="Helical" evidence="1">
    <location>
        <begin position="148"/>
        <end position="173"/>
    </location>
</feature>
<evidence type="ECO:0000313" key="3">
    <source>
        <dbReference type="Proteomes" id="UP001374803"/>
    </source>
</evidence>
<feature type="transmembrane region" description="Helical" evidence="1">
    <location>
        <begin position="20"/>
        <end position="41"/>
    </location>
</feature>
<gene>
    <name evidence="2" type="ORF">LVJ94_49170</name>
</gene>
<name>A0ABZ2L1Q2_9BACT</name>
<protein>
    <submittedName>
        <fullName evidence="2">Uncharacterized protein</fullName>
    </submittedName>
</protein>
<keyword evidence="1" id="KW-0472">Membrane</keyword>
<evidence type="ECO:0000313" key="2">
    <source>
        <dbReference type="EMBL" id="WXB04852.1"/>
    </source>
</evidence>
<feature type="transmembrane region" description="Helical" evidence="1">
    <location>
        <begin position="47"/>
        <end position="66"/>
    </location>
</feature>
<evidence type="ECO:0000256" key="1">
    <source>
        <dbReference type="SAM" id="Phobius"/>
    </source>
</evidence>
<organism evidence="2 3">
    <name type="scientific">Pendulispora rubella</name>
    <dbReference type="NCBI Taxonomy" id="2741070"/>
    <lineage>
        <taxon>Bacteria</taxon>
        <taxon>Pseudomonadati</taxon>
        <taxon>Myxococcota</taxon>
        <taxon>Myxococcia</taxon>
        <taxon>Myxococcales</taxon>
        <taxon>Sorangiineae</taxon>
        <taxon>Pendulisporaceae</taxon>
        <taxon>Pendulispora</taxon>
    </lineage>
</organism>
<keyword evidence="1" id="KW-0812">Transmembrane</keyword>
<dbReference type="Proteomes" id="UP001374803">
    <property type="component" value="Chromosome"/>
</dbReference>
<sequence length="254" mass="27283">MYILKPASKQWGWGKLLQVLLAVPVAAICCGVAWWLTILAMSGFSEIAFFVAWLVGAFVFIGVMVIGIRTDGKFLRPALEFLVLIVLVAWGLALNFVMPDSCQADPCGGLSNEFQFLAAPYVFGLIALHVATALAYRISRKHPGALPPLTEVLVAAALLVGIALHALIAVQFGVTTLALGLAPPAVPAATPLLTIALYGAELVQRLRRRGGERLVVAGKFVVPTYRETGFPSSRNSERARIHTCCSRCSPLLRC</sequence>
<feature type="transmembrane region" description="Helical" evidence="1">
    <location>
        <begin position="118"/>
        <end position="136"/>
    </location>
</feature>
<keyword evidence="3" id="KW-1185">Reference proteome</keyword>
<dbReference type="RefSeq" id="WP_394834494.1">
    <property type="nucleotide sequence ID" value="NZ_CP089929.1"/>
</dbReference>
<reference evidence="2" key="1">
    <citation type="submission" date="2021-12" db="EMBL/GenBank/DDBJ databases">
        <title>Discovery of the Pendulisporaceae a myxobacterial family with distinct sporulation behavior and unique specialized metabolism.</title>
        <authorList>
            <person name="Garcia R."/>
            <person name="Popoff A."/>
            <person name="Bader C.D."/>
            <person name="Loehr J."/>
            <person name="Walesch S."/>
            <person name="Walt C."/>
            <person name="Boldt J."/>
            <person name="Bunk B."/>
            <person name="Haeckl F.J.F.P.J."/>
            <person name="Gunesch A.P."/>
            <person name="Birkelbach J."/>
            <person name="Nuebel U."/>
            <person name="Pietschmann T."/>
            <person name="Bach T."/>
            <person name="Mueller R."/>
        </authorList>
    </citation>
    <scope>NUCLEOTIDE SEQUENCE</scope>
    <source>
        <strain evidence="2">MSr11367</strain>
    </source>
</reference>
<feature type="transmembrane region" description="Helical" evidence="1">
    <location>
        <begin position="78"/>
        <end position="98"/>
    </location>
</feature>
<accession>A0ABZ2L1Q2</accession>
<keyword evidence="1" id="KW-1133">Transmembrane helix</keyword>
<dbReference type="EMBL" id="CP089983">
    <property type="protein sequence ID" value="WXB04852.1"/>
    <property type="molecule type" value="Genomic_DNA"/>
</dbReference>
<proteinExistence type="predicted"/>